<feature type="binding site" evidence="5">
    <location>
        <begin position="194"/>
        <end position="201"/>
    </location>
    <ligand>
        <name>ATP</name>
        <dbReference type="ChEBI" id="CHEBI:30616"/>
    </ligand>
</feature>
<comment type="similarity">
    <text evidence="1">Belongs to the FtsK/SpoIIIE/SftA family.</text>
</comment>
<feature type="domain" description="FtsK" evidence="7">
    <location>
        <begin position="176"/>
        <end position="367"/>
    </location>
</feature>
<dbReference type="SMART" id="SM00843">
    <property type="entry name" value="Ftsk_gamma"/>
    <property type="match status" value="1"/>
</dbReference>
<sequence>MTEAEPVVTAQPKALPSKPPAKPEGKAQIRATTGGTTALALPTSALLDPPEPPKHDPRVLEANTRRLAETIDAALKSFDVEAKVVGWARGPTVTRFELEPAPGEKISRVANLANDLARALAAGSVRIEAPIPGKSVIGLEVPNAERDVVRYSEGISSSNFVRSKDRLPLVLGKSIDGEIWVRDLAKMPHLLIAGSTGSGKSVAVNTLISSLLFKFLPTELRFLMIDPKMVELTPYEGIPHLIRPVVTNPADAAGVLLGAVAHMERRYKMMSQVGARNLEQFNEKMKAVGEPTLPYLVIVIDELADLMITAPKEVEQAILRLAQMARATGMHLILATQRPSVDILTSLIKVNIPARMAFAVSSGFDSRTILDTVGAERLVGQGDMLFHQPGLPKPVRLQGPYLSEGEVHRLAEFLRQQSFEDAFGEAYGSDFDGPPSLAADGGGGGEVDFSDPLLRKAAEVVIEEGYASVSRLQRRLSVGHARAGKLVDSLEAMGIVGPHQGSKPRDVLITREQLPEYFGS</sequence>
<dbReference type="PANTHER" id="PTHR22683">
    <property type="entry name" value="SPORULATION PROTEIN RELATED"/>
    <property type="match status" value="1"/>
</dbReference>
<evidence type="ECO:0000256" key="4">
    <source>
        <dbReference type="ARBA" id="ARBA00023125"/>
    </source>
</evidence>
<dbReference type="InterPro" id="IPR050206">
    <property type="entry name" value="FtsK/SpoIIIE/SftA"/>
</dbReference>
<gene>
    <name evidence="8" type="primary">ftsK</name>
    <name evidence="8" type="ORF">Mrose_01739</name>
</gene>
<dbReference type="Pfam" id="PF17854">
    <property type="entry name" value="FtsK_alpha"/>
    <property type="match status" value="1"/>
</dbReference>
<comment type="caution">
    <text evidence="8">The sequence shown here is derived from an EMBL/GenBank/DDBJ whole genome shotgun (WGS) entry which is preliminary data.</text>
</comment>
<dbReference type="Gene3D" id="1.10.10.10">
    <property type="entry name" value="Winged helix-like DNA-binding domain superfamily/Winged helix DNA-binding domain"/>
    <property type="match status" value="1"/>
</dbReference>
<dbReference type="EMBL" id="QWLA01000029">
    <property type="protein sequence ID" value="RIH86453.1"/>
    <property type="molecule type" value="Genomic_DNA"/>
</dbReference>
<dbReference type="GO" id="GO:0003677">
    <property type="term" value="F:DNA binding"/>
    <property type="evidence" value="ECO:0007669"/>
    <property type="project" value="UniProtKB-KW"/>
</dbReference>
<dbReference type="Proteomes" id="UP000265341">
    <property type="component" value="Unassembled WGS sequence"/>
</dbReference>
<evidence type="ECO:0000313" key="9">
    <source>
        <dbReference type="Proteomes" id="UP000265341"/>
    </source>
</evidence>
<protein>
    <submittedName>
        <fullName evidence="8">DNA translocase FtsK</fullName>
    </submittedName>
</protein>
<name>A0A399ESE3_9DEIN</name>
<dbReference type="AlphaFoldDB" id="A0A399ESE3"/>
<evidence type="ECO:0000256" key="6">
    <source>
        <dbReference type="SAM" id="MobiDB-lite"/>
    </source>
</evidence>
<dbReference type="Gene3D" id="3.30.980.40">
    <property type="match status" value="1"/>
</dbReference>
<keyword evidence="3 5" id="KW-0067">ATP-binding</keyword>
<reference evidence="8 9" key="1">
    <citation type="submission" date="2018-08" db="EMBL/GenBank/DDBJ databases">
        <title>Meiothermus roseus NBRC 110900 genome sequencing project.</title>
        <authorList>
            <person name="Da Costa M.S."/>
            <person name="Albuquerque L."/>
            <person name="Raposo P."/>
            <person name="Froufe H.J.C."/>
            <person name="Barroso C.S."/>
            <person name="Egas C."/>
        </authorList>
    </citation>
    <scope>NUCLEOTIDE SEQUENCE [LARGE SCALE GENOMIC DNA]</scope>
    <source>
        <strain evidence="8 9">NBRC 110900</strain>
    </source>
</reference>
<dbReference type="InterPro" id="IPR041027">
    <property type="entry name" value="FtsK_alpha"/>
</dbReference>
<dbReference type="InterPro" id="IPR036388">
    <property type="entry name" value="WH-like_DNA-bd_sf"/>
</dbReference>
<dbReference type="InterPro" id="IPR027417">
    <property type="entry name" value="P-loop_NTPase"/>
</dbReference>
<dbReference type="SUPFAM" id="SSF46785">
    <property type="entry name" value="Winged helix' DNA-binding domain"/>
    <property type="match status" value="1"/>
</dbReference>
<dbReference type="Gene3D" id="3.40.50.300">
    <property type="entry name" value="P-loop containing nucleotide triphosphate hydrolases"/>
    <property type="match status" value="1"/>
</dbReference>
<accession>A0A399ESE3</accession>
<evidence type="ECO:0000256" key="1">
    <source>
        <dbReference type="ARBA" id="ARBA00006474"/>
    </source>
</evidence>
<evidence type="ECO:0000313" key="8">
    <source>
        <dbReference type="EMBL" id="RIH86453.1"/>
    </source>
</evidence>
<dbReference type="SMART" id="SM00382">
    <property type="entry name" value="AAA"/>
    <property type="match status" value="1"/>
</dbReference>
<feature type="compositionally biased region" description="Low complexity" evidence="6">
    <location>
        <begin position="31"/>
        <end position="47"/>
    </location>
</feature>
<feature type="region of interest" description="Disordered" evidence="6">
    <location>
        <begin position="1"/>
        <end position="56"/>
    </location>
</feature>
<evidence type="ECO:0000256" key="2">
    <source>
        <dbReference type="ARBA" id="ARBA00022741"/>
    </source>
</evidence>
<dbReference type="SUPFAM" id="SSF52540">
    <property type="entry name" value="P-loop containing nucleoside triphosphate hydrolases"/>
    <property type="match status" value="1"/>
</dbReference>
<dbReference type="InterPro" id="IPR018541">
    <property type="entry name" value="Ftsk_gamma"/>
</dbReference>
<evidence type="ECO:0000259" key="7">
    <source>
        <dbReference type="PROSITE" id="PS50901"/>
    </source>
</evidence>
<dbReference type="InterPro" id="IPR002543">
    <property type="entry name" value="FtsK_dom"/>
</dbReference>
<dbReference type="PROSITE" id="PS50901">
    <property type="entry name" value="FTSK"/>
    <property type="match status" value="1"/>
</dbReference>
<evidence type="ECO:0000256" key="3">
    <source>
        <dbReference type="ARBA" id="ARBA00022840"/>
    </source>
</evidence>
<dbReference type="Pfam" id="PF01580">
    <property type="entry name" value="FtsK_SpoIIIE"/>
    <property type="match status" value="1"/>
</dbReference>
<keyword evidence="2 5" id="KW-0547">Nucleotide-binding</keyword>
<evidence type="ECO:0000256" key="5">
    <source>
        <dbReference type="PROSITE-ProRule" id="PRU00289"/>
    </source>
</evidence>
<keyword evidence="9" id="KW-1185">Reference proteome</keyword>
<dbReference type="InterPro" id="IPR036390">
    <property type="entry name" value="WH_DNA-bd_sf"/>
</dbReference>
<dbReference type="InterPro" id="IPR003593">
    <property type="entry name" value="AAA+_ATPase"/>
</dbReference>
<dbReference type="Pfam" id="PF09397">
    <property type="entry name" value="FtsK_gamma"/>
    <property type="match status" value="1"/>
</dbReference>
<keyword evidence="4" id="KW-0238">DNA-binding</keyword>
<dbReference type="PANTHER" id="PTHR22683:SF41">
    <property type="entry name" value="DNA TRANSLOCASE FTSK"/>
    <property type="match status" value="1"/>
</dbReference>
<organism evidence="8 9">
    <name type="scientific">Calidithermus roseus</name>
    <dbReference type="NCBI Taxonomy" id="1644118"/>
    <lineage>
        <taxon>Bacteria</taxon>
        <taxon>Thermotogati</taxon>
        <taxon>Deinococcota</taxon>
        <taxon>Deinococci</taxon>
        <taxon>Thermales</taxon>
        <taxon>Thermaceae</taxon>
        <taxon>Calidithermus</taxon>
    </lineage>
</organism>
<proteinExistence type="inferred from homology"/>
<dbReference type="GO" id="GO:0005524">
    <property type="term" value="F:ATP binding"/>
    <property type="evidence" value="ECO:0007669"/>
    <property type="project" value="UniProtKB-UniRule"/>
</dbReference>